<accession>A0A8B8BPM9</accession>
<proteinExistence type="predicted"/>
<gene>
    <name evidence="3" type="primary">LOC111112189</name>
</gene>
<dbReference type="PROSITE" id="PS51457">
    <property type="entry name" value="BEN"/>
    <property type="match status" value="1"/>
</dbReference>
<dbReference type="OrthoDB" id="6145767at2759"/>
<dbReference type="AlphaFoldDB" id="A0A8B8BPM9"/>
<sequence>MMELMPGSGVYVYAKDIRIASKKASGNAIARYLMSVFYTNHELVERGNFSGKNGKQGLDPSTVKAIVDYAVVKGDASVSEIKFSMRTKISALVSFENRKAG</sequence>
<dbReference type="KEGG" id="cvn:111112189"/>
<protein>
    <submittedName>
        <fullName evidence="3">Uncharacterized protein LOC111112189</fullName>
    </submittedName>
</protein>
<reference evidence="3" key="1">
    <citation type="submission" date="2025-08" db="UniProtKB">
        <authorList>
            <consortium name="RefSeq"/>
        </authorList>
    </citation>
    <scope>IDENTIFICATION</scope>
    <source>
        <tissue evidence="3">Whole sample</tissue>
    </source>
</reference>
<evidence type="ECO:0000313" key="3">
    <source>
        <dbReference type="RefSeq" id="XP_022305293.1"/>
    </source>
</evidence>
<dbReference type="Gene3D" id="1.10.10.2590">
    <property type="entry name" value="BEN domain"/>
    <property type="match status" value="1"/>
</dbReference>
<dbReference type="GO" id="GO:0003677">
    <property type="term" value="F:DNA binding"/>
    <property type="evidence" value="ECO:0007669"/>
    <property type="project" value="InterPro"/>
</dbReference>
<dbReference type="RefSeq" id="XP_022305293.1">
    <property type="nucleotide sequence ID" value="XM_022449585.1"/>
</dbReference>
<feature type="domain" description="BEN" evidence="1">
    <location>
        <begin position="7"/>
        <end position="99"/>
    </location>
</feature>
<name>A0A8B8BPM9_CRAVI</name>
<dbReference type="Proteomes" id="UP000694844">
    <property type="component" value="Chromosome 9"/>
</dbReference>
<organism evidence="2 3">
    <name type="scientific">Crassostrea virginica</name>
    <name type="common">Eastern oyster</name>
    <dbReference type="NCBI Taxonomy" id="6565"/>
    <lineage>
        <taxon>Eukaryota</taxon>
        <taxon>Metazoa</taxon>
        <taxon>Spiralia</taxon>
        <taxon>Lophotrochozoa</taxon>
        <taxon>Mollusca</taxon>
        <taxon>Bivalvia</taxon>
        <taxon>Autobranchia</taxon>
        <taxon>Pteriomorphia</taxon>
        <taxon>Ostreida</taxon>
        <taxon>Ostreoidea</taxon>
        <taxon>Ostreidae</taxon>
        <taxon>Crassostrea</taxon>
    </lineage>
</organism>
<evidence type="ECO:0000259" key="1">
    <source>
        <dbReference type="PROSITE" id="PS51457"/>
    </source>
</evidence>
<dbReference type="GeneID" id="111112189"/>
<keyword evidence="2" id="KW-1185">Reference proteome</keyword>
<evidence type="ECO:0000313" key="2">
    <source>
        <dbReference type="Proteomes" id="UP000694844"/>
    </source>
</evidence>
<dbReference type="InterPro" id="IPR018379">
    <property type="entry name" value="BEN_domain"/>
</dbReference>